<keyword evidence="2" id="KW-1185">Reference proteome</keyword>
<organism evidence="1 2">
    <name type="scientific">Macroventuria anomochaeta</name>
    <dbReference type="NCBI Taxonomy" id="301207"/>
    <lineage>
        <taxon>Eukaryota</taxon>
        <taxon>Fungi</taxon>
        <taxon>Dikarya</taxon>
        <taxon>Ascomycota</taxon>
        <taxon>Pezizomycotina</taxon>
        <taxon>Dothideomycetes</taxon>
        <taxon>Pleosporomycetidae</taxon>
        <taxon>Pleosporales</taxon>
        <taxon>Pleosporineae</taxon>
        <taxon>Didymellaceae</taxon>
        <taxon>Macroventuria</taxon>
    </lineage>
</organism>
<sequence>MSAPATSDPVNQSGATSKSKKKKNKKKGGSQGVNKIEEGAQINGNHDKTEAEHDDDVDEEEEQTKPAAAQTVDRDADDVEDEEQPLSPTIAQANGTHQHSIASAVALGFSRSRSPHMSPSPPSDSETTARLDAIAKERDALRQEVTELRKNLESIQSQHEGQTTEGAQSKHEEEVQALREELEEANEGKEHFETQYNNLLGRVNTIKTSLGNRMKADAAKIEEYEAQVAELQDQNGELQEKNSSLSEELAKLRQENEAQVTEISNLRSRSNLSQQNWVKERDELISREAYAREEFENAKQAMQDWEVLAMNERSLRESLSEKEGELKEQLESLKDEFERAARDRDQNNQAVEGLQKALQEVQNLRRSELKKSVETYESQINELRKQVQAAEEASKAAKALVESTQKELERALPFEKEVKEKNLLIGKLRHEAVTLNEHLTKALRILKKGRPEDNVDRQIITNYFLHFLAIDRSDPKKFEALQLISMLLGWTDEQKEQAGLARPGTSSSSSRLGVPSLPFRRTPSTPSLNSMSDPMLMASSSSNKESLAELWQDFLEREAAEGKDGKDASRKGSTVSPPPRSGSGLGISEK</sequence>
<proteinExistence type="predicted"/>
<protein>
    <submittedName>
        <fullName evidence="1">Uncharacterized protein</fullName>
    </submittedName>
</protein>
<evidence type="ECO:0000313" key="2">
    <source>
        <dbReference type="Proteomes" id="UP000799754"/>
    </source>
</evidence>
<dbReference type="EMBL" id="MU006725">
    <property type="protein sequence ID" value="KAF2625460.1"/>
    <property type="molecule type" value="Genomic_DNA"/>
</dbReference>
<comment type="caution">
    <text evidence="1">The sequence shown here is derived from an EMBL/GenBank/DDBJ whole genome shotgun (WGS) entry which is preliminary data.</text>
</comment>
<dbReference type="Proteomes" id="UP000799754">
    <property type="component" value="Unassembled WGS sequence"/>
</dbReference>
<gene>
    <name evidence="1" type="ORF">BU25DRAFT_492748</name>
</gene>
<name>A0ACB6RTX6_9PLEO</name>
<reference evidence="1" key="1">
    <citation type="journal article" date="2020" name="Stud. Mycol.">
        <title>101 Dothideomycetes genomes: a test case for predicting lifestyles and emergence of pathogens.</title>
        <authorList>
            <person name="Haridas S."/>
            <person name="Albert R."/>
            <person name="Binder M."/>
            <person name="Bloem J."/>
            <person name="Labutti K."/>
            <person name="Salamov A."/>
            <person name="Andreopoulos B."/>
            <person name="Baker S."/>
            <person name="Barry K."/>
            <person name="Bills G."/>
            <person name="Bluhm B."/>
            <person name="Cannon C."/>
            <person name="Castanera R."/>
            <person name="Culley D."/>
            <person name="Daum C."/>
            <person name="Ezra D."/>
            <person name="Gonzalez J."/>
            <person name="Henrissat B."/>
            <person name="Kuo A."/>
            <person name="Liang C."/>
            <person name="Lipzen A."/>
            <person name="Lutzoni F."/>
            <person name="Magnuson J."/>
            <person name="Mondo S."/>
            <person name="Nolan M."/>
            <person name="Ohm R."/>
            <person name="Pangilinan J."/>
            <person name="Park H.-J."/>
            <person name="Ramirez L."/>
            <person name="Alfaro M."/>
            <person name="Sun H."/>
            <person name="Tritt A."/>
            <person name="Yoshinaga Y."/>
            <person name="Zwiers L.-H."/>
            <person name="Turgeon B."/>
            <person name="Goodwin S."/>
            <person name="Spatafora J."/>
            <person name="Crous P."/>
            <person name="Grigoriev I."/>
        </authorList>
    </citation>
    <scope>NUCLEOTIDE SEQUENCE</scope>
    <source>
        <strain evidence="1">CBS 525.71</strain>
    </source>
</reference>
<accession>A0ACB6RTX6</accession>
<evidence type="ECO:0000313" key="1">
    <source>
        <dbReference type="EMBL" id="KAF2625460.1"/>
    </source>
</evidence>